<dbReference type="InterPro" id="IPR012677">
    <property type="entry name" value="Nucleotide-bd_a/b_plait_sf"/>
</dbReference>
<proteinExistence type="predicted"/>
<feature type="compositionally biased region" description="Polar residues" evidence="1">
    <location>
        <begin position="1085"/>
        <end position="1102"/>
    </location>
</feature>
<feature type="compositionally biased region" description="Low complexity" evidence="1">
    <location>
        <begin position="1130"/>
        <end position="1149"/>
    </location>
</feature>
<dbReference type="PROSITE" id="PS50102">
    <property type="entry name" value="RRM"/>
    <property type="match status" value="3"/>
</dbReference>
<dbReference type="GO" id="GO:0003723">
    <property type="term" value="F:RNA binding"/>
    <property type="evidence" value="ECO:0007669"/>
    <property type="project" value="UniProtKB-UniRule"/>
</dbReference>
<dbReference type="SUPFAM" id="SSF54928">
    <property type="entry name" value="RNA-binding domain, RBD"/>
    <property type="match status" value="2"/>
</dbReference>
<feature type="compositionally biased region" description="Polar residues" evidence="1">
    <location>
        <begin position="1150"/>
        <end position="1163"/>
    </location>
</feature>
<gene>
    <name evidence="2" type="ORF">PACLA_8A056732</name>
</gene>
<evidence type="ECO:0000313" key="2">
    <source>
        <dbReference type="EMBL" id="CAB4030454.1"/>
    </source>
</evidence>
<dbReference type="InterPro" id="IPR000504">
    <property type="entry name" value="RRM_dom"/>
</dbReference>
<dbReference type="SMART" id="SM00360">
    <property type="entry name" value="RRM"/>
    <property type="match status" value="3"/>
</dbReference>
<comment type="caution">
    <text evidence="2">The sequence shown here is derived from an EMBL/GenBank/DDBJ whole genome shotgun (WGS) entry which is preliminary data.</text>
</comment>
<feature type="compositionally biased region" description="Polar residues" evidence="1">
    <location>
        <begin position="870"/>
        <end position="889"/>
    </location>
</feature>
<sequence>MLTGGEAVVVFEDPKVAKVVVNTQQIFNENVLNVRRLDREAYRENAEKSRGEEIVGRKEARTVFVSGLPEGATENSVYIHFQKKKNGGGEVENVKMLGEGKAVVLFEEPAVAKQVVSTEQKIKGKPVHVELVETKTYPNAETSEKHEISKQESAVLVSGLPEGVTENGVHIHFQKKRNGGGEIKSVKLLPEKNEAIVIFESLEVAERVVVTEQFFKGKVLNVKLQSSETSPTIEKSEKESTVKARTIVVTDLPEGATENSVHIHFQKKKNGGGEVEKVVVLPGNTVLVVFQHPEVARRIVKTPQEMKGKPLTINFLNNKESSPEVKSTPEVKRASELKMQPEVTTPEVKAKETTTAESVGSLGTERTPVTELKPEERRQMEETATAAGISLDAIDPVFSMVTATVNPVLMNTGSQFFWSNVFNIVQRTCGVQCQISAYGVLLTGSLNQVTRARELLELQWRKHCQDLQLRNIDHHNLFNQGDPNFYHGDTSFNQSDTSINQGSMNLNQGGANFNPGGTNFNQVGTNFNQSGTNFNQGGTNFNQGGTNFNHGGTNFNKGGTNFNPGGTNFNPGGTNFNQGDTNFNQGGTNFDQGGTNFNQGDTSFYCHGMALNQTATNVNQSNTYFNQSGTHFPERGTALNQHAPSFNQRSMTNSMGSSFGRQEFVSSGHSFDARPESQYSQQNINYSLHQGNQQSGRNGEEQWPNGTRPGDHCKSPAVWKFAKHTSEDIARSLYASEIDHSSVQPPRSSVDTARSLCASESDPCSAEPPRSTDNTRIPRPCYNPSNHPPPSYIDKSLNSTIREGDQASGCKTDPPGAKPASSQDSTKPPQPLRHDENGTSTDSPTGTESITPSVFPPDETKVTAMPENSLEGTTIPQPPVNNQHSITPKSSTGPESSTASSHLSVSPSNDKTNARSEKPPISPRSSTNHQTPVKNEQNTTPNPLTGPKSLTTPSNQFESPSNDKTDSRSESPPTLPKSTTKHQLSVNHEESTTLNTAPGTEFLTNSSNPLGLGTSSEKPPGFPESTTNLQPTGSDQQATMTEPNTAPQNLNNSSNQTGTPSNEKPTSLGKQPDSSDPTVKLQPLDNDQLQQSTTSNTATELQNSTTTVPSTNTPDSLTGKPHNAGENASNNRPQHNQQQTTPNQQTSTPDITNTETSDKSSVSKLGEKPRSSTDPNNKPQRKTPIPLPRQNKLGSGERRQNAANFSSPVKATQARQGSPAPIEPNNNSVNDKPTAATNPCEKGDENSTKPNEVNDHLLDELD</sequence>
<feature type="compositionally biased region" description="Low complexity" evidence="1">
    <location>
        <begin position="890"/>
        <end position="901"/>
    </location>
</feature>
<protein>
    <submittedName>
        <fullName evidence="2">Poly [ADP-ribose] polymerase 14-like isoform X1</fullName>
    </submittedName>
</protein>
<feature type="compositionally biased region" description="Basic and acidic residues" evidence="1">
    <location>
        <begin position="1241"/>
        <end position="1262"/>
    </location>
</feature>
<feature type="region of interest" description="Disordered" evidence="1">
    <location>
        <begin position="689"/>
        <end position="715"/>
    </location>
</feature>
<dbReference type="EMBL" id="CACRXK020016886">
    <property type="protein sequence ID" value="CAB4030454.1"/>
    <property type="molecule type" value="Genomic_DNA"/>
</dbReference>
<name>A0A7D9LCU4_PARCT</name>
<feature type="compositionally biased region" description="Polar residues" evidence="1">
    <location>
        <begin position="1224"/>
        <end position="1237"/>
    </location>
</feature>
<evidence type="ECO:0000313" key="3">
    <source>
        <dbReference type="Proteomes" id="UP001152795"/>
    </source>
</evidence>
<dbReference type="OrthoDB" id="9936051at2759"/>
<feature type="region of interest" description="Disordered" evidence="1">
    <location>
        <begin position="739"/>
        <end position="1262"/>
    </location>
</feature>
<accession>A0A7D9LCU4</accession>
<dbReference type="Gene3D" id="3.30.70.330">
    <property type="match status" value="3"/>
</dbReference>
<reference evidence="2" key="1">
    <citation type="submission" date="2020-04" db="EMBL/GenBank/DDBJ databases">
        <authorList>
            <person name="Alioto T."/>
            <person name="Alioto T."/>
            <person name="Gomez Garrido J."/>
        </authorList>
    </citation>
    <scope>NUCLEOTIDE SEQUENCE</scope>
    <source>
        <strain evidence="2">A484AB</strain>
    </source>
</reference>
<dbReference type="Pfam" id="PF23085">
    <property type="entry name" value="RRM_PARP14_3"/>
    <property type="match status" value="3"/>
</dbReference>
<dbReference type="PANTHER" id="PTHR15225">
    <property type="entry name" value="INTERFERON-INDUCED PROTEIN 35/NMI N-MYC/STAT INTERACTING PROTEIN"/>
    <property type="match status" value="1"/>
</dbReference>
<feature type="compositionally biased region" description="Polar residues" evidence="1">
    <location>
        <begin position="1201"/>
        <end position="1216"/>
    </location>
</feature>
<feature type="compositionally biased region" description="Polar residues" evidence="1">
    <location>
        <begin position="741"/>
        <end position="752"/>
    </location>
</feature>
<dbReference type="AlphaFoldDB" id="A0A7D9LCU4"/>
<evidence type="ECO:0000256" key="1">
    <source>
        <dbReference type="SAM" id="MobiDB-lite"/>
    </source>
</evidence>
<feature type="compositionally biased region" description="Polar residues" evidence="1">
    <location>
        <begin position="970"/>
        <end position="1017"/>
    </location>
</feature>
<feature type="compositionally biased region" description="Low complexity" evidence="1">
    <location>
        <begin position="1103"/>
        <end position="1114"/>
    </location>
</feature>
<dbReference type="InterPro" id="IPR035979">
    <property type="entry name" value="RBD_domain_sf"/>
</dbReference>
<dbReference type="PANTHER" id="PTHR15225:SF8">
    <property type="entry name" value="RNA-BINDING PROTEIN 43"/>
    <property type="match status" value="1"/>
</dbReference>
<feature type="region of interest" description="Disordered" evidence="1">
    <location>
        <begin position="340"/>
        <end position="367"/>
    </location>
</feature>
<feature type="compositionally biased region" description="Polar residues" evidence="1">
    <location>
        <begin position="902"/>
        <end position="911"/>
    </location>
</feature>
<feature type="compositionally biased region" description="Polar residues" evidence="1">
    <location>
        <begin position="1024"/>
        <end position="1077"/>
    </location>
</feature>
<feature type="compositionally biased region" description="Polar residues" evidence="1">
    <location>
        <begin position="923"/>
        <end position="960"/>
    </location>
</feature>
<organism evidence="2 3">
    <name type="scientific">Paramuricea clavata</name>
    <name type="common">Red gorgonian</name>
    <name type="synonym">Violescent sea-whip</name>
    <dbReference type="NCBI Taxonomy" id="317549"/>
    <lineage>
        <taxon>Eukaryota</taxon>
        <taxon>Metazoa</taxon>
        <taxon>Cnidaria</taxon>
        <taxon>Anthozoa</taxon>
        <taxon>Octocorallia</taxon>
        <taxon>Malacalcyonacea</taxon>
        <taxon>Plexauridae</taxon>
        <taxon>Paramuricea</taxon>
    </lineage>
</organism>
<keyword evidence="3" id="KW-1185">Reference proteome</keyword>
<feature type="compositionally biased region" description="Polar residues" evidence="1">
    <location>
        <begin position="838"/>
        <end position="852"/>
    </location>
</feature>
<dbReference type="Proteomes" id="UP001152795">
    <property type="component" value="Unassembled WGS sequence"/>
</dbReference>